<dbReference type="SUPFAM" id="SSF141371">
    <property type="entry name" value="PilZ domain-like"/>
    <property type="match status" value="1"/>
</dbReference>
<gene>
    <name evidence="2" type="ORF">M1K48_11970</name>
</gene>
<accession>A0ABY5MWC4</accession>
<proteinExistence type="predicted"/>
<sequence length="128" mass="14179">MFMEKLTRDAHGVGEAGRLGEDGGNSFRARRFERLDVRCPVRVRIGNRQYAGYLDNASDGGVKVSTGSRIIPACKVIVQIPDLPPLRGELRWSSEREAGVAFPLVDGFHPITDWLARRASADAVRDEE</sequence>
<name>A0ABY5MWC4_9SPHN</name>
<dbReference type="RefSeq" id="WP_249503424.1">
    <property type="nucleotide sequence ID" value="NZ_CP097253.1"/>
</dbReference>
<dbReference type="InterPro" id="IPR009875">
    <property type="entry name" value="PilZ_domain"/>
</dbReference>
<evidence type="ECO:0000313" key="2">
    <source>
        <dbReference type="EMBL" id="UUR07637.1"/>
    </source>
</evidence>
<evidence type="ECO:0000259" key="1">
    <source>
        <dbReference type="Pfam" id="PF07238"/>
    </source>
</evidence>
<dbReference type="Proteomes" id="UP000831921">
    <property type="component" value="Chromosome"/>
</dbReference>
<organism evidence="2 3">
    <name type="scientific">Sphingomonas glaciei</name>
    <dbReference type="NCBI Taxonomy" id="2938948"/>
    <lineage>
        <taxon>Bacteria</taxon>
        <taxon>Pseudomonadati</taxon>
        <taxon>Pseudomonadota</taxon>
        <taxon>Alphaproteobacteria</taxon>
        <taxon>Sphingomonadales</taxon>
        <taxon>Sphingomonadaceae</taxon>
        <taxon>Sphingomonas</taxon>
    </lineage>
</organism>
<dbReference type="EMBL" id="CP097253">
    <property type="protein sequence ID" value="UUR07637.1"/>
    <property type="molecule type" value="Genomic_DNA"/>
</dbReference>
<keyword evidence="3" id="KW-1185">Reference proteome</keyword>
<evidence type="ECO:0000313" key="3">
    <source>
        <dbReference type="Proteomes" id="UP000831921"/>
    </source>
</evidence>
<protein>
    <submittedName>
        <fullName evidence="2">PilZ domain-containing protein</fullName>
    </submittedName>
</protein>
<feature type="domain" description="PilZ" evidence="1">
    <location>
        <begin position="30"/>
        <end position="102"/>
    </location>
</feature>
<reference evidence="2 3" key="1">
    <citation type="submission" date="2022-05" db="EMBL/GenBank/DDBJ databases">
        <title>S8-45 Sphingomonas ultraviolaceadurans.</title>
        <authorList>
            <person name="Liu Y."/>
        </authorList>
    </citation>
    <scope>NUCLEOTIDE SEQUENCE [LARGE SCALE GENOMIC DNA]</scope>
    <source>
        <strain evidence="2 3">S8-45</strain>
    </source>
</reference>
<dbReference type="Pfam" id="PF07238">
    <property type="entry name" value="PilZ"/>
    <property type="match status" value="1"/>
</dbReference>